<evidence type="ECO:0000313" key="3">
    <source>
        <dbReference type="Proteomes" id="UP000314294"/>
    </source>
</evidence>
<proteinExistence type="predicted"/>
<dbReference type="AlphaFoldDB" id="A0A4Z2E8F4"/>
<feature type="region of interest" description="Disordered" evidence="1">
    <location>
        <begin position="112"/>
        <end position="146"/>
    </location>
</feature>
<keyword evidence="3" id="KW-1185">Reference proteome</keyword>
<feature type="compositionally biased region" description="Basic and acidic residues" evidence="1">
    <location>
        <begin position="68"/>
        <end position="84"/>
    </location>
</feature>
<protein>
    <submittedName>
        <fullName evidence="2">Uncharacterized protein</fullName>
    </submittedName>
</protein>
<feature type="region of interest" description="Disordered" evidence="1">
    <location>
        <begin position="68"/>
        <end position="87"/>
    </location>
</feature>
<accession>A0A4Z2E8F4</accession>
<gene>
    <name evidence="2" type="ORF">EYF80_064920</name>
</gene>
<sequence length="146" mass="15939">MPPIVCPLFLPKASPPISSHCVSFPSSFISLRPSRSLLTTNPAPLMGAISSLNTCRCLQRFGKGWKESEREREMETKGETKSERTAAGVVRSLSDVTYRQIPCATFELLMSPEADESSSGSKDQEERLSQCSSSNGDLAFPPSRPL</sequence>
<evidence type="ECO:0000313" key="2">
    <source>
        <dbReference type="EMBL" id="TNN24953.1"/>
    </source>
</evidence>
<dbReference type="Proteomes" id="UP000314294">
    <property type="component" value="Unassembled WGS sequence"/>
</dbReference>
<evidence type="ECO:0000256" key="1">
    <source>
        <dbReference type="SAM" id="MobiDB-lite"/>
    </source>
</evidence>
<name>A0A4Z2E8F4_9TELE</name>
<comment type="caution">
    <text evidence="2">The sequence shown here is derived from an EMBL/GenBank/DDBJ whole genome shotgun (WGS) entry which is preliminary data.</text>
</comment>
<reference evidence="2 3" key="1">
    <citation type="submission" date="2019-03" db="EMBL/GenBank/DDBJ databases">
        <title>First draft genome of Liparis tanakae, snailfish: a comprehensive survey of snailfish specific genes.</title>
        <authorList>
            <person name="Kim W."/>
            <person name="Song I."/>
            <person name="Jeong J.-H."/>
            <person name="Kim D."/>
            <person name="Kim S."/>
            <person name="Ryu S."/>
            <person name="Song J.Y."/>
            <person name="Lee S.K."/>
        </authorList>
    </citation>
    <scope>NUCLEOTIDE SEQUENCE [LARGE SCALE GENOMIC DNA]</scope>
    <source>
        <tissue evidence="2">Muscle</tissue>
    </source>
</reference>
<dbReference type="EMBL" id="SRLO01013850">
    <property type="protein sequence ID" value="TNN24953.1"/>
    <property type="molecule type" value="Genomic_DNA"/>
</dbReference>
<organism evidence="2 3">
    <name type="scientific">Liparis tanakae</name>
    <name type="common">Tanaka's snailfish</name>
    <dbReference type="NCBI Taxonomy" id="230148"/>
    <lineage>
        <taxon>Eukaryota</taxon>
        <taxon>Metazoa</taxon>
        <taxon>Chordata</taxon>
        <taxon>Craniata</taxon>
        <taxon>Vertebrata</taxon>
        <taxon>Euteleostomi</taxon>
        <taxon>Actinopterygii</taxon>
        <taxon>Neopterygii</taxon>
        <taxon>Teleostei</taxon>
        <taxon>Neoteleostei</taxon>
        <taxon>Acanthomorphata</taxon>
        <taxon>Eupercaria</taxon>
        <taxon>Perciformes</taxon>
        <taxon>Cottioidei</taxon>
        <taxon>Cottales</taxon>
        <taxon>Liparidae</taxon>
        <taxon>Liparis</taxon>
    </lineage>
</organism>